<feature type="domain" description="N-acetyltransferase" evidence="1">
    <location>
        <begin position="3"/>
        <end position="156"/>
    </location>
</feature>
<name>A0A975PL05_9RHOB</name>
<organism evidence="2 3">
    <name type="scientific">Sulfitobacter albidus</name>
    <dbReference type="NCBI Taxonomy" id="2829501"/>
    <lineage>
        <taxon>Bacteria</taxon>
        <taxon>Pseudomonadati</taxon>
        <taxon>Pseudomonadota</taxon>
        <taxon>Alphaproteobacteria</taxon>
        <taxon>Rhodobacterales</taxon>
        <taxon>Roseobacteraceae</taxon>
        <taxon>Sulfitobacter</taxon>
    </lineage>
</organism>
<evidence type="ECO:0000259" key="1">
    <source>
        <dbReference type="PROSITE" id="PS51186"/>
    </source>
</evidence>
<protein>
    <submittedName>
        <fullName evidence="2">GNAT family N-acetyltransferase</fullName>
    </submittedName>
</protein>
<dbReference type="SUPFAM" id="SSF55729">
    <property type="entry name" value="Acyl-CoA N-acyltransferases (Nat)"/>
    <property type="match status" value="1"/>
</dbReference>
<proteinExistence type="predicted"/>
<dbReference type="EMBL" id="CP073581">
    <property type="protein sequence ID" value="QUJ75169.1"/>
    <property type="molecule type" value="Genomic_DNA"/>
</dbReference>
<dbReference type="InterPro" id="IPR000182">
    <property type="entry name" value="GNAT_dom"/>
</dbReference>
<dbReference type="AlphaFoldDB" id="A0A975PL05"/>
<keyword evidence="3" id="KW-1185">Reference proteome</keyword>
<reference evidence="2" key="1">
    <citation type="submission" date="2021-04" db="EMBL/GenBank/DDBJ databases">
        <title>Complete genome sequence for Sulfitobacter sp. strain JK7-1.</title>
        <authorList>
            <person name="Park S.-J."/>
        </authorList>
    </citation>
    <scope>NUCLEOTIDE SEQUENCE</scope>
    <source>
        <strain evidence="2">JK7-1</strain>
    </source>
</reference>
<dbReference type="PROSITE" id="PS51186">
    <property type="entry name" value="GNAT"/>
    <property type="match status" value="1"/>
</dbReference>
<dbReference type="RefSeq" id="WP_212703374.1">
    <property type="nucleotide sequence ID" value="NZ_CP073581.1"/>
</dbReference>
<accession>A0A975PL05</accession>
<dbReference type="Pfam" id="PF00583">
    <property type="entry name" value="Acetyltransf_1"/>
    <property type="match status" value="1"/>
</dbReference>
<dbReference type="GO" id="GO:0016747">
    <property type="term" value="F:acyltransferase activity, transferring groups other than amino-acyl groups"/>
    <property type="evidence" value="ECO:0007669"/>
    <property type="project" value="InterPro"/>
</dbReference>
<evidence type="ECO:0000313" key="2">
    <source>
        <dbReference type="EMBL" id="QUJ75169.1"/>
    </source>
</evidence>
<dbReference type="Proteomes" id="UP000683291">
    <property type="component" value="Chromosome 1"/>
</dbReference>
<sequence length="159" mass="17400">MSLWLDPLSTDDFARVAHITVAPAQIKFSGTVAEAFETAEPGVDFHAIVEGDTPVGFFKIDRDYAQRYPFAAPDGLGLRAFLIDHAQQGRGLATRAVRALPAYLARHYIASTLYLTVNLVNAPAIRCYLAGGFTDTGDIWPHGDAGPQHIMRMDLRTAR</sequence>
<gene>
    <name evidence="2" type="ORF">KDD17_09025</name>
</gene>
<dbReference type="Gene3D" id="3.40.630.30">
    <property type="match status" value="1"/>
</dbReference>
<evidence type="ECO:0000313" key="3">
    <source>
        <dbReference type="Proteomes" id="UP000683291"/>
    </source>
</evidence>
<dbReference type="InterPro" id="IPR016181">
    <property type="entry name" value="Acyl_CoA_acyltransferase"/>
</dbReference>
<dbReference type="KEGG" id="sual:KDD17_09025"/>